<dbReference type="InterPro" id="IPR029061">
    <property type="entry name" value="THDP-binding"/>
</dbReference>
<gene>
    <name evidence="2" type="primary">menD</name>
    <name evidence="2" type="ORF">GCM10025876_22820</name>
</gene>
<feature type="domain" description="Thiamine pyrophosphate enzyme TPP-binding" evidence="1">
    <location>
        <begin position="317"/>
        <end position="431"/>
    </location>
</feature>
<dbReference type="InterPro" id="IPR011766">
    <property type="entry name" value="TPP_enzyme_TPP-bd"/>
</dbReference>
<organism evidence="2 3">
    <name type="scientific">Demequina litorisediminis</name>
    <dbReference type="NCBI Taxonomy" id="1849022"/>
    <lineage>
        <taxon>Bacteria</taxon>
        <taxon>Bacillati</taxon>
        <taxon>Actinomycetota</taxon>
        <taxon>Actinomycetes</taxon>
        <taxon>Micrococcales</taxon>
        <taxon>Demequinaceae</taxon>
        <taxon>Demequina</taxon>
    </lineage>
</organism>
<dbReference type="PANTHER" id="PTHR42916">
    <property type="entry name" value="2-SUCCINYL-5-ENOLPYRUVYL-6-HYDROXY-3-CYCLOHEXENE-1-CARBOXYLATE SYNTHASE"/>
    <property type="match status" value="1"/>
</dbReference>
<evidence type="ECO:0000313" key="3">
    <source>
        <dbReference type="Proteomes" id="UP001157125"/>
    </source>
</evidence>
<dbReference type="Gene3D" id="3.40.50.970">
    <property type="match status" value="2"/>
</dbReference>
<evidence type="ECO:0000313" key="2">
    <source>
        <dbReference type="EMBL" id="GMA36078.1"/>
    </source>
</evidence>
<dbReference type="Gene3D" id="3.40.50.1220">
    <property type="entry name" value="TPP-binding domain"/>
    <property type="match status" value="1"/>
</dbReference>
<proteinExistence type="predicted"/>
<reference evidence="3" key="1">
    <citation type="journal article" date="2019" name="Int. J. Syst. Evol. Microbiol.">
        <title>The Global Catalogue of Microorganisms (GCM) 10K type strain sequencing project: providing services to taxonomists for standard genome sequencing and annotation.</title>
        <authorList>
            <consortium name="The Broad Institute Genomics Platform"/>
            <consortium name="The Broad Institute Genome Sequencing Center for Infectious Disease"/>
            <person name="Wu L."/>
            <person name="Ma J."/>
        </authorList>
    </citation>
    <scope>NUCLEOTIDE SEQUENCE [LARGE SCALE GENOMIC DNA]</scope>
    <source>
        <strain evidence="3">NBRC 112299</strain>
    </source>
</reference>
<sequence>MPLVLLTADRPGELRGVGANQTTDQVGIFGTFVRWSADAAAPAAGDEPGRAARLAMRAVAVALGDPARDDMTGTPGPVHLNLEFRDPLGPDNGVWDDVPLVEPHPSSGAYGIPVADSPAPLPEVERGIVIAGDGAGDVARRVAEAHGWPLLAEPTSGARSGDACVPGYLDLLASDAGAALARQVHQVVVIGRPTLTRQVQRLIADAPALMVAGHGARWREAPRHAERVLRTVPAVWTSRADGTLSLGDSQWLGRWHAAAAQVAPRERGWDRDAIAEAFLAALAPGDLAFVGSSGAVRAVDRVAPAWRPGDAPVLVANRGLAGIDGTVSTAAGMALAAGRPVLALMGDVTFLHDVGGLLVGPRERRPRLRVIVIDDGGGSIFGGLEHAAAPAANVERVFTTPHGADLGALCAGYGVKHTRVTNADALAKALTAPPTGIEVVQAKLR</sequence>
<protein>
    <submittedName>
        <fullName evidence="2">2-succinyl-5-enolpyruvyl-6-hydroxy-3-cyclohexene-1-carboxylate synthase</fullName>
    </submittedName>
</protein>
<dbReference type="Pfam" id="PF02775">
    <property type="entry name" value="TPP_enzyme_C"/>
    <property type="match status" value="1"/>
</dbReference>
<dbReference type="SUPFAM" id="SSF52518">
    <property type="entry name" value="Thiamin diphosphate-binding fold (THDP-binding)"/>
    <property type="match status" value="2"/>
</dbReference>
<evidence type="ECO:0000259" key="1">
    <source>
        <dbReference type="Pfam" id="PF02775"/>
    </source>
</evidence>
<dbReference type="EMBL" id="BSUN01000001">
    <property type="protein sequence ID" value="GMA36078.1"/>
    <property type="molecule type" value="Genomic_DNA"/>
</dbReference>
<dbReference type="CDD" id="cd02009">
    <property type="entry name" value="TPP_SHCHC_synthase"/>
    <property type="match status" value="1"/>
</dbReference>
<name>A0ABQ6IH67_9MICO</name>
<comment type="caution">
    <text evidence="2">The sequence shown here is derived from an EMBL/GenBank/DDBJ whole genome shotgun (WGS) entry which is preliminary data.</text>
</comment>
<dbReference type="RefSeq" id="WP_348523582.1">
    <property type="nucleotide sequence ID" value="NZ_BSUN01000001.1"/>
</dbReference>
<dbReference type="PANTHER" id="PTHR42916:SF1">
    <property type="entry name" value="PROTEIN PHYLLO, CHLOROPLASTIC"/>
    <property type="match status" value="1"/>
</dbReference>
<dbReference type="Proteomes" id="UP001157125">
    <property type="component" value="Unassembled WGS sequence"/>
</dbReference>
<accession>A0ABQ6IH67</accession>
<keyword evidence="3" id="KW-1185">Reference proteome</keyword>